<evidence type="ECO:0000313" key="2">
    <source>
        <dbReference type="EMBL" id="NYF53962.1"/>
    </source>
</evidence>
<dbReference type="PANTHER" id="PTHR21340:SF7">
    <property type="entry name" value="NUDIX HYDROLASE DOMAIN-CONTAINING PROTEIN"/>
    <property type="match status" value="1"/>
</dbReference>
<dbReference type="Pfam" id="PF00293">
    <property type="entry name" value="NUDIX"/>
    <property type="match status" value="1"/>
</dbReference>
<dbReference type="SUPFAM" id="SSF55811">
    <property type="entry name" value="Nudix"/>
    <property type="match status" value="1"/>
</dbReference>
<dbReference type="PROSITE" id="PS51462">
    <property type="entry name" value="NUDIX"/>
    <property type="match status" value="1"/>
</dbReference>
<dbReference type="GO" id="GO:0006754">
    <property type="term" value="P:ATP biosynthetic process"/>
    <property type="evidence" value="ECO:0007669"/>
    <property type="project" value="TreeGrafter"/>
</dbReference>
<dbReference type="GO" id="GO:0006167">
    <property type="term" value="P:AMP biosynthetic process"/>
    <property type="evidence" value="ECO:0007669"/>
    <property type="project" value="TreeGrafter"/>
</dbReference>
<reference evidence="2 3" key="1">
    <citation type="submission" date="2020-07" db="EMBL/GenBank/DDBJ databases">
        <title>Genomic Encyclopedia of Type Strains, Phase IV (KMG-V): Genome sequencing to study the core and pangenomes of soil and plant-associated prokaryotes.</title>
        <authorList>
            <person name="Whitman W."/>
        </authorList>
    </citation>
    <scope>NUCLEOTIDE SEQUENCE [LARGE SCALE GENOMIC DNA]</scope>
    <source>
        <strain evidence="2 3">M8UP30</strain>
    </source>
</reference>
<proteinExistence type="predicted"/>
<accession>A0A7Y9NRD2</accession>
<name>A0A7Y9NRD2_9BACT</name>
<dbReference type="Gene3D" id="3.90.79.10">
    <property type="entry name" value="Nucleoside Triphosphate Pyrophosphohydrolase"/>
    <property type="match status" value="1"/>
</dbReference>
<protein>
    <submittedName>
        <fullName evidence="2">Putative NUDIX family NTP pyrophosphohydrolase</fullName>
    </submittedName>
</protein>
<sequence length="158" mass="18180">MSKTLKRSAGLLMYRRALDTIEVFLMHPGGPYWSKKNEGFWTIPKGEYGTDEEPLVAAIREFQEETAFKVFAPFIKLGSVKQKTGKVVLAWAFQGNCEPTELVSNTCEVEWPPRSGKKILIPEVDRGEWFSVDRAREFLRMEQIPLLNRLMQRLASLE</sequence>
<dbReference type="InterPro" id="IPR051325">
    <property type="entry name" value="Nudix_hydrolase_domain"/>
</dbReference>
<evidence type="ECO:0000259" key="1">
    <source>
        <dbReference type="PROSITE" id="PS51462"/>
    </source>
</evidence>
<dbReference type="Proteomes" id="UP000534186">
    <property type="component" value="Unassembled WGS sequence"/>
</dbReference>
<dbReference type="EMBL" id="JACCCV010000002">
    <property type="protein sequence ID" value="NYF53962.1"/>
    <property type="molecule type" value="Genomic_DNA"/>
</dbReference>
<keyword evidence="2" id="KW-0378">Hydrolase</keyword>
<dbReference type="InterPro" id="IPR015797">
    <property type="entry name" value="NUDIX_hydrolase-like_dom_sf"/>
</dbReference>
<evidence type="ECO:0000313" key="3">
    <source>
        <dbReference type="Proteomes" id="UP000534186"/>
    </source>
</evidence>
<dbReference type="PANTHER" id="PTHR21340">
    <property type="entry name" value="DIADENOSINE 5,5-P1,P4-TETRAPHOSPHATE PYROPHOSPHOHYDROLASE MUTT"/>
    <property type="match status" value="1"/>
</dbReference>
<feature type="domain" description="Nudix hydrolase" evidence="1">
    <location>
        <begin position="4"/>
        <end position="152"/>
    </location>
</feature>
<organism evidence="2 3">
    <name type="scientific">Tunturiibacter lichenicola</name>
    <dbReference type="NCBI Taxonomy" id="2051959"/>
    <lineage>
        <taxon>Bacteria</taxon>
        <taxon>Pseudomonadati</taxon>
        <taxon>Acidobacteriota</taxon>
        <taxon>Terriglobia</taxon>
        <taxon>Terriglobales</taxon>
        <taxon>Acidobacteriaceae</taxon>
        <taxon>Tunturiibacter</taxon>
    </lineage>
</organism>
<dbReference type="GO" id="GO:0004081">
    <property type="term" value="F:bis(5'-nucleosyl)-tetraphosphatase (asymmetrical) activity"/>
    <property type="evidence" value="ECO:0007669"/>
    <property type="project" value="TreeGrafter"/>
</dbReference>
<gene>
    <name evidence="2" type="ORF">HDF12_004361</name>
</gene>
<comment type="caution">
    <text evidence="2">The sequence shown here is derived from an EMBL/GenBank/DDBJ whole genome shotgun (WGS) entry which is preliminary data.</text>
</comment>
<dbReference type="CDD" id="cd04662">
    <property type="entry name" value="NUDIX_Hydrolase"/>
    <property type="match status" value="1"/>
</dbReference>
<dbReference type="AlphaFoldDB" id="A0A7Y9NRD2"/>
<dbReference type="InterPro" id="IPR000086">
    <property type="entry name" value="NUDIX_hydrolase_dom"/>
</dbReference>